<dbReference type="PIRSF" id="PIRSF016184">
    <property type="entry name" value="PhzC_PhzF"/>
    <property type="match status" value="1"/>
</dbReference>
<dbReference type="NCBIfam" id="TIGR00654">
    <property type="entry name" value="PhzF_family"/>
    <property type="match status" value="1"/>
</dbReference>
<gene>
    <name evidence="4" type="ORF">SJS82_02275</name>
</gene>
<dbReference type="Pfam" id="PF02567">
    <property type="entry name" value="PhzC-PhzF"/>
    <property type="match status" value="1"/>
</dbReference>
<comment type="caution">
    <text evidence="4">The sequence shown here is derived from an EMBL/GenBank/DDBJ whole genome shotgun (WGS) entry which is preliminary data.</text>
</comment>
<dbReference type="AlphaFoldDB" id="A0AAP6KZS7"/>
<dbReference type="RefSeq" id="WP_319916298.1">
    <property type="nucleotide sequence ID" value="NZ_JAWZXF010000002.1"/>
</dbReference>
<dbReference type="PANTHER" id="PTHR13774">
    <property type="entry name" value="PHENAZINE BIOSYNTHESIS PROTEIN"/>
    <property type="match status" value="1"/>
</dbReference>
<evidence type="ECO:0000256" key="2">
    <source>
        <dbReference type="ARBA" id="ARBA00023235"/>
    </source>
</evidence>
<evidence type="ECO:0000313" key="4">
    <source>
        <dbReference type="EMBL" id="MDX7920771.1"/>
    </source>
</evidence>
<evidence type="ECO:0000313" key="5">
    <source>
        <dbReference type="Proteomes" id="UP001285835"/>
    </source>
</evidence>
<organism evidence="4 5">
    <name type="scientific">Aeromonas media</name>
    <dbReference type="NCBI Taxonomy" id="651"/>
    <lineage>
        <taxon>Bacteria</taxon>
        <taxon>Pseudomonadati</taxon>
        <taxon>Pseudomonadota</taxon>
        <taxon>Gammaproteobacteria</taxon>
        <taxon>Aeromonadales</taxon>
        <taxon>Aeromonadaceae</taxon>
        <taxon>Aeromonas</taxon>
    </lineage>
</organism>
<evidence type="ECO:0000256" key="1">
    <source>
        <dbReference type="ARBA" id="ARBA00008270"/>
    </source>
</evidence>
<dbReference type="GO" id="GO:0005737">
    <property type="term" value="C:cytoplasm"/>
    <property type="evidence" value="ECO:0007669"/>
    <property type="project" value="TreeGrafter"/>
</dbReference>
<name>A0AAP6KZS7_AERME</name>
<accession>A0AAP6KZS7</accession>
<dbReference type="EMBL" id="JAWZXF010000002">
    <property type="protein sequence ID" value="MDX7920771.1"/>
    <property type="molecule type" value="Genomic_DNA"/>
</dbReference>
<evidence type="ECO:0000256" key="3">
    <source>
        <dbReference type="PIRSR" id="PIRSR016184-1"/>
    </source>
</evidence>
<dbReference type="GO" id="GO:0016853">
    <property type="term" value="F:isomerase activity"/>
    <property type="evidence" value="ECO:0007669"/>
    <property type="project" value="UniProtKB-KW"/>
</dbReference>
<reference evidence="4" key="1">
    <citation type="submission" date="2023-11" db="EMBL/GenBank/DDBJ databases">
        <title>WGS of Aeromonas in Northern Israel.</title>
        <authorList>
            <person name="Hershko Y."/>
        </authorList>
    </citation>
    <scope>NUCLEOTIDE SEQUENCE</scope>
    <source>
        <strain evidence="4">02297</strain>
    </source>
</reference>
<dbReference type="SUPFAM" id="SSF54506">
    <property type="entry name" value="Diaminopimelate epimerase-like"/>
    <property type="match status" value="1"/>
</dbReference>
<keyword evidence="2" id="KW-0413">Isomerase</keyword>
<dbReference type="Proteomes" id="UP001285835">
    <property type="component" value="Unassembled WGS sequence"/>
</dbReference>
<dbReference type="InterPro" id="IPR003719">
    <property type="entry name" value="Phenazine_PhzF-like"/>
</dbReference>
<sequence>MSMSRLFHVNAFSQHPFGGNPAIVVLGPERSDAELQAMAAEFNLSETSFLSPLGEAHYRLRWFTPTVEVDLCGHGTLAAAHVLWQTGAVARSQTLRFETRSGLLEASAEGEWIRLDFPRIPLAPLTLDPAYAEALGCTPLQTLAAGAKFLLVLGSEQEVQALKPDFHALRALPGRGLMVTAPSRDPDHDFVSRYFAPWVGVEEDPVTGSNHCALVPFWAERLGRTQLRARQISARGGELVLELQGDRVWMSGQALTLWQGEWLLPPTP</sequence>
<dbReference type="Gene3D" id="3.10.310.10">
    <property type="entry name" value="Diaminopimelate Epimerase, Chain A, domain 1"/>
    <property type="match status" value="2"/>
</dbReference>
<proteinExistence type="inferred from homology"/>
<feature type="active site" evidence="3">
    <location>
        <position position="46"/>
    </location>
</feature>
<dbReference type="PANTHER" id="PTHR13774:SF17">
    <property type="entry name" value="PHENAZINE BIOSYNTHESIS-LIKE DOMAIN-CONTAINING PROTEIN"/>
    <property type="match status" value="1"/>
</dbReference>
<comment type="similarity">
    <text evidence="1">Belongs to the PhzF family.</text>
</comment>
<protein>
    <submittedName>
        <fullName evidence="4">PhzF family phenazine biosynthesis protein</fullName>
    </submittedName>
</protein>